<dbReference type="InterPro" id="IPR035069">
    <property type="entry name" value="TTHA1013/TTHA0281-like"/>
</dbReference>
<dbReference type="AlphaFoldDB" id="A0A5D8QFJ1"/>
<dbReference type="RefSeq" id="WP_149544526.1">
    <property type="nucleotide sequence ID" value="NZ_VTPS01000003.1"/>
</dbReference>
<organism evidence="2 3">
    <name type="scientific">Calorimonas adulescens</name>
    <dbReference type="NCBI Taxonomy" id="2606906"/>
    <lineage>
        <taxon>Bacteria</taxon>
        <taxon>Bacillati</taxon>
        <taxon>Bacillota</taxon>
        <taxon>Clostridia</taxon>
        <taxon>Thermoanaerobacterales</taxon>
        <taxon>Thermoanaerobacteraceae</taxon>
        <taxon>Calorimonas</taxon>
    </lineage>
</organism>
<comment type="caution">
    <text evidence="2">The sequence shown here is derived from an EMBL/GenBank/DDBJ whole genome shotgun (WGS) entry which is preliminary data.</text>
</comment>
<dbReference type="EMBL" id="VTPS01000003">
    <property type="protein sequence ID" value="TZE82969.1"/>
    <property type="molecule type" value="Genomic_DNA"/>
</dbReference>
<dbReference type="SUPFAM" id="SSF143100">
    <property type="entry name" value="TTHA1013/TTHA0281-like"/>
    <property type="match status" value="1"/>
</dbReference>
<dbReference type="InterPro" id="IPR051404">
    <property type="entry name" value="TA_system_antitoxin"/>
</dbReference>
<dbReference type="PANTHER" id="PTHR34504:SF4">
    <property type="entry name" value="ANTITOXIN HICB"/>
    <property type="match status" value="1"/>
</dbReference>
<evidence type="ECO:0000313" key="2">
    <source>
        <dbReference type="EMBL" id="TZE82969.1"/>
    </source>
</evidence>
<accession>A0A5D8QFJ1</accession>
<dbReference type="Pfam" id="PF15919">
    <property type="entry name" value="HicB_lk_antitox"/>
    <property type="match status" value="1"/>
</dbReference>
<reference evidence="2 3" key="1">
    <citation type="submission" date="2019-08" db="EMBL/GenBank/DDBJ databases">
        <title>Calorimonas adulescens gen. nov., sp. nov., an anaerobic thermophilic bacterium from Sakhalin hot spring.</title>
        <authorList>
            <person name="Khomyakova M.A."/>
            <person name="Merkel A.Y."/>
            <person name="Novikov A."/>
            <person name="Bonch-Osmolovskaya E.A."/>
            <person name="Slobodkin A.I."/>
        </authorList>
    </citation>
    <scope>NUCLEOTIDE SEQUENCE [LARGE SCALE GENOMIC DNA]</scope>
    <source>
        <strain evidence="2 3">A05MB</strain>
    </source>
</reference>
<dbReference type="Gene3D" id="3.30.160.250">
    <property type="match status" value="1"/>
</dbReference>
<name>A0A5D8QFJ1_9THEO</name>
<sequence length="133" mass="14899">MKYVYPVIFTPEDNGYSVKVPDLPGCFTYGDSLADAIDMARDAISMWLCDAEDKSEPIPPASDIKDVVHDANSFVNLIDVDTDFYRKENDNRAVKKTLTIPSWLNAKAEKANINFSQVLQTALKDHLGIKDRS</sequence>
<dbReference type="InterPro" id="IPR031807">
    <property type="entry name" value="HicB-like"/>
</dbReference>
<protein>
    <submittedName>
        <fullName evidence="2">Type II toxin-antitoxin system HicB family antitoxin</fullName>
    </submittedName>
</protein>
<evidence type="ECO:0000259" key="1">
    <source>
        <dbReference type="Pfam" id="PF15919"/>
    </source>
</evidence>
<proteinExistence type="predicted"/>
<evidence type="ECO:0000313" key="3">
    <source>
        <dbReference type="Proteomes" id="UP000322976"/>
    </source>
</evidence>
<keyword evidence="3" id="KW-1185">Reference proteome</keyword>
<dbReference type="Proteomes" id="UP000322976">
    <property type="component" value="Unassembled WGS sequence"/>
</dbReference>
<feature type="domain" description="HicB-like antitoxin of toxin-antitoxin system" evidence="1">
    <location>
        <begin position="5"/>
        <end position="110"/>
    </location>
</feature>
<dbReference type="PANTHER" id="PTHR34504">
    <property type="entry name" value="ANTITOXIN HICB"/>
    <property type="match status" value="1"/>
</dbReference>
<gene>
    <name evidence="2" type="ORF">FWJ32_03180</name>
</gene>